<comment type="caution">
    <text evidence="9">The sequence shown here is derived from an EMBL/GenBank/DDBJ whole genome shotgun (WGS) entry which is preliminary data.</text>
</comment>
<dbReference type="Proteomes" id="UP001595377">
    <property type="component" value="Unassembled WGS sequence"/>
</dbReference>
<evidence type="ECO:0000313" key="9">
    <source>
        <dbReference type="EMBL" id="MFC3075085.1"/>
    </source>
</evidence>
<sequence>MTDHANIEPAGFLVDRTSQRRLRPTPALRFAPASGRQRGRPLVPRKISPAALLFGPLAMVAVWQLSSSLGWLPENILAAPATVLSVGTGLAADGTLGKHFLASATRAYLGLAVGVALGLVLALLSGLTRVGEASIDGLVQIKRAVPTLALIPLAILWLGIGEVMKITIIVTSVLVPVYINTHAALRGIDMRYVELARTTGLTHREFIRQVAIPGALPGFFTGLRLAVTTCWTALVVLEQINTTKGIGYLMSRARDYGQTEIIVVGLVIYAVLGLLSDALVRLLENRALSYRKVIGT</sequence>
<reference evidence="10" key="1">
    <citation type="journal article" date="2019" name="Int. J. Syst. Evol. Microbiol.">
        <title>The Global Catalogue of Microorganisms (GCM) 10K type strain sequencing project: providing services to taxonomists for standard genome sequencing and annotation.</title>
        <authorList>
            <consortium name="The Broad Institute Genomics Platform"/>
            <consortium name="The Broad Institute Genome Sequencing Center for Infectious Disease"/>
            <person name="Wu L."/>
            <person name="Ma J."/>
        </authorList>
    </citation>
    <scope>NUCLEOTIDE SEQUENCE [LARGE SCALE GENOMIC DNA]</scope>
    <source>
        <strain evidence="10">KCTC 52677</strain>
    </source>
</reference>
<gene>
    <name evidence="9" type="ORF">ACFOHH_18395</name>
</gene>
<keyword evidence="5 7" id="KW-1133">Transmembrane helix</keyword>
<feature type="transmembrane region" description="Helical" evidence="7">
    <location>
        <begin position="166"/>
        <end position="185"/>
    </location>
</feature>
<dbReference type="PANTHER" id="PTHR30151:SF38">
    <property type="entry name" value="ALIPHATIC SULFONATES TRANSPORT PERMEASE PROTEIN SSUC-RELATED"/>
    <property type="match status" value="1"/>
</dbReference>
<accession>A0ABV7DJF5</accession>
<keyword evidence="4 7" id="KW-0812">Transmembrane</keyword>
<dbReference type="PROSITE" id="PS50928">
    <property type="entry name" value="ABC_TM1"/>
    <property type="match status" value="1"/>
</dbReference>
<dbReference type="InterPro" id="IPR035906">
    <property type="entry name" value="MetI-like_sf"/>
</dbReference>
<dbReference type="Pfam" id="PF00528">
    <property type="entry name" value="BPD_transp_1"/>
    <property type="match status" value="1"/>
</dbReference>
<evidence type="ECO:0000256" key="1">
    <source>
        <dbReference type="ARBA" id="ARBA00004651"/>
    </source>
</evidence>
<feature type="transmembrane region" description="Helical" evidence="7">
    <location>
        <begin position="143"/>
        <end position="160"/>
    </location>
</feature>
<evidence type="ECO:0000256" key="4">
    <source>
        <dbReference type="ARBA" id="ARBA00022692"/>
    </source>
</evidence>
<feature type="domain" description="ABC transmembrane type-1" evidence="8">
    <location>
        <begin position="100"/>
        <end position="280"/>
    </location>
</feature>
<name>A0ABV7DJF5_9HYPH</name>
<protein>
    <submittedName>
        <fullName evidence="9">ABC transporter permease</fullName>
    </submittedName>
</protein>
<keyword evidence="10" id="KW-1185">Reference proteome</keyword>
<evidence type="ECO:0000256" key="3">
    <source>
        <dbReference type="ARBA" id="ARBA00022475"/>
    </source>
</evidence>
<dbReference type="InterPro" id="IPR000515">
    <property type="entry name" value="MetI-like"/>
</dbReference>
<dbReference type="Gene3D" id="1.10.3720.10">
    <property type="entry name" value="MetI-like"/>
    <property type="match status" value="1"/>
</dbReference>
<dbReference type="CDD" id="cd06261">
    <property type="entry name" value="TM_PBP2"/>
    <property type="match status" value="1"/>
</dbReference>
<feature type="transmembrane region" description="Helical" evidence="7">
    <location>
        <begin position="206"/>
        <end position="227"/>
    </location>
</feature>
<evidence type="ECO:0000256" key="2">
    <source>
        <dbReference type="ARBA" id="ARBA00022448"/>
    </source>
</evidence>
<evidence type="ECO:0000313" key="10">
    <source>
        <dbReference type="Proteomes" id="UP001595377"/>
    </source>
</evidence>
<proteinExistence type="inferred from homology"/>
<comment type="subcellular location">
    <subcellularLocation>
        <location evidence="1 7">Cell membrane</location>
        <topology evidence="1 7">Multi-pass membrane protein</topology>
    </subcellularLocation>
</comment>
<dbReference type="PANTHER" id="PTHR30151">
    <property type="entry name" value="ALKANE SULFONATE ABC TRANSPORTER-RELATED, MEMBRANE SUBUNIT"/>
    <property type="match status" value="1"/>
</dbReference>
<dbReference type="RefSeq" id="WP_257315483.1">
    <property type="nucleotide sequence ID" value="NZ_JANFDG010000012.1"/>
</dbReference>
<evidence type="ECO:0000256" key="6">
    <source>
        <dbReference type="ARBA" id="ARBA00023136"/>
    </source>
</evidence>
<evidence type="ECO:0000256" key="7">
    <source>
        <dbReference type="RuleBase" id="RU363032"/>
    </source>
</evidence>
<keyword evidence="6 7" id="KW-0472">Membrane</keyword>
<comment type="similarity">
    <text evidence="7">Belongs to the binding-protein-dependent transport system permease family.</text>
</comment>
<feature type="transmembrane region" description="Helical" evidence="7">
    <location>
        <begin position="261"/>
        <end position="283"/>
    </location>
</feature>
<dbReference type="EMBL" id="JBHRSP010000032">
    <property type="protein sequence ID" value="MFC3075085.1"/>
    <property type="molecule type" value="Genomic_DNA"/>
</dbReference>
<dbReference type="SUPFAM" id="SSF161098">
    <property type="entry name" value="MetI-like"/>
    <property type="match status" value="1"/>
</dbReference>
<evidence type="ECO:0000259" key="8">
    <source>
        <dbReference type="PROSITE" id="PS50928"/>
    </source>
</evidence>
<keyword evidence="2 7" id="KW-0813">Transport</keyword>
<feature type="transmembrane region" description="Helical" evidence="7">
    <location>
        <begin position="47"/>
        <end position="65"/>
    </location>
</feature>
<keyword evidence="3" id="KW-1003">Cell membrane</keyword>
<organism evidence="9 10">
    <name type="scientific">Shinella pollutisoli</name>
    <dbReference type="NCBI Taxonomy" id="2250594"/>
    <lineage>
        <taxon>Bacteria</taxon>
        <taxon>Pseudomonadati</taxon>
        <taxon>Pseudomonadota</taxon>
        <taxon>Alphaproteobacteria</taxon>
        <taxon>Hyphomicrobiales</taxon>
        <taxon>Rhizobiaceae</taxon>
        <taxon>Shinella</taxon>
    </lineage>
</organism>
<evidence type="ECO:0000256" key="5">
    <source>
        <dbReference type="ARBA" id="ARBA00022989"/>
    </source>
</evidence>
<feature type="transmembrane region" description="Helical" evidence="7">
    <location>
        <begin position="107"/>
        <end position="131"/>
    </location>
</feature>